<dbReference type="AlphaFoldDB" id="A0AAV3Y3P1"/>
<gene>
    <name evidence="1" type="ORF">PoB_000384700</name>
</gene>
<name>A0AAV3Y3P1_9GAST</name>
<dbReference type="EMBL" id="BLXT01000469">
    <property type="protein sequence ID" value="GFN77341.1"/>
    <property type="molecule type" value="Genomic_DNA"/>
</dbReference>
<organism evidence="1 2">
    <name type="scientific">Plakobranchus ocellatus</name>
    <dbReference type="NCBI Taxonomy" id="259542"/>
    <lineage>
        <taxon>Eukaryota</taxon>
        <taxon>Metazoa</taxon>
        <taxon>Spiralia</taxon>
        <taxon>Lophotrochozoa</taxon>
        <taxon>Mollusca</taxon>
        <taxon>Gastropoda</taxon>
        <taxon>Heterobranchia</taxon>
        <taxon>Euthyneura</taxon>
        <taxon>Panpulmonata</taxon>
        <taxon>Sacoglossa</taxon>
        <taxon>Placobranchoidea</taxon>
        <taxon>Plakobranchidae</taxon>
        <taxon>Plakobranchus</taxon>
    </lineage>
</organism>
<evidence type="ECO:0000313" key="2">
    <source>
        <dbReference type="Proteomes" id="UP000735302"/>
    </source>
</evidence>
<proteinExistence type="predicted"/>
<evidence type="ECO:0000313" key="1">
    <source>
        <dbReference type="EMBL" id="GFN77341.1"/>
    </source>
</evidence>
<reference evidence="1 2" key="1">
    <citation type="journal article" date="2021" name="Elife">
        <title>Chloroplast acquisition without the gene transfer in kleptoplastic sea slugs, Plakobranchus ocellatus.</title>
        <authorList>
            <person name="Maeda T."/>
            <person name="Takahashi S."/>
            <person name="Yoshida T."/>
            <person name="Shimamura S."/>
            <person name="Takaki Y."/>
            <person name="Nagai Y."/>
            <person name="Toyoda A."/>
            <person name="Suzuki Y."/>
            <person name="Arimoto A."/>
            <person name="Ishii H."/>
            <person name="Satoh N."/>
            <person name="Nishiyama T."/>
            <person name="Hasebe M."/>
            <person name="Maruyama T."/>
            <person name="Minagawa J."/>
            <person name="Obokata J."/>
            <person name="Shigenobu S."/>
        </authorList>
    </citation>
    <scope>NUCLEOTIDE SEQUENCE [LARGE SCALE GENOMIC DNA]</scope>
</reference>
<sequence length="92" mass="9779">MEHVMVCDGWLEADAVTPLAKFLIIPLYFSGPQHGDLRLSGPTSGQSAGGGAQTCDRGVSADLRADSLSTVPPTPQTYWSLISIALTNDIQY</sequence>
<dbReference type="Proteomes" id="UP000735302">
    <property type="component" value="Unassembled WGS sequence"/>
</dbReference>
<keyword evidence="2" id="KW-1185">Reference proteome</keyword>
<accession>A0AAV3Y3P1</accession>
<protein>
    <submittedName>
        <fullName evidence="1">Uncharacterized protein</fullName>
    </submittedName>
</protein>
<comment type="caution">
    <text evidence="1">The sequence shown here is derived from an EMBL/GenBank/DDBJ whole genome shotgun (WGS) entry which is preliminary data.</text>
</comment>